<dbReference type="Ensembl" id="ENSHHUT00000048238.1">
    <property type="protein sequence ID" value="ENSHHUP00000046528.1"/>
    <property type="gene ID" value="ENSHHUG00000028248.1"/>
</dbReference>
<dbReference type="GO" id="GO:0005802">
    <property type="term" value="C:trans-Golgi network"/>
    <property type="evidence" value="ECO:0007669"/>
    <property type="project" value="TreeGrafter"/>
</dbReference>
<dbReference type="PROSITE" id="PS50211">
    <property type="entry name" value="DENN"/>
    <property type="match status" value="1"/>
</dbReference>
<evidence type="ECO:0000256" key="3">
    <source>
        <dbReference type="ARBA" id="ARBA00022737"/>
    </source>
</evidence>
<evidence type="ECO:0000313" key="7">
    <source>
        <dbReference type="Ensembl" id="ENSHHUP00000046528.1"/>
    </source>
</evidence>
<dbReference type="SMART" id="SM00800">
    <property type="entry name" value="uDENN"/>
    <property type="match status" value="1"/>
</dbReference>
<reference evidence="8" key="1">
    <citation type="submission" date="2018-06" db="EMBL/GenBank/DDBJ databases">
        <title>Genome assembly of Danube salmon.</title>
        <authorList>
            <person name="Macqueen D.J."/>
            <person name="Gundappa M.K."/>
        </authorList>
    </citation>
    <scope>NUCLEOTIDE SEQUENCE [LARGE SCALE GENOMIC DNA]</scope>
</reference>
<dbReference type="Gene3D" id="1.20.58.900">
    <property type="match status" value="1"/>
</dbReference>
<dbReference type="GO" id="GO:0042147">
    <property type="term" value="P:retrograde transport, endosome to Golgi"/>
    <property type="evidence" value="ECO:0007669"/>
    <property type="project" value="TreeGrafter"/>
</dbReference>
<dbReference type="SUPFAM" id="SSF140741">
    <property type="entry name" value="RUN domain-like"/>
    <property type="match status" value="1"/>
</dbReference>
<dbReference type="PROSITE" id="PS50826">
    <property type="entry name" value="RUN"/>
    <property type="match status" value="1"/>
</dbReference>
<evidence type="ECO:0000256" key="1">
    <source>
        <dbReference type="ARBA" id="ARBA00004370"/>
    </source>
</evidence>
<dbReference type="GO" id="GO:0005085">
    <property type="term" value="F:guanyl-nucleotide exchange factor activity"/>
    <property type="evidence" value="ECO:0007669"/>
    <property type="project" value="UniProtKB-KW"/>
</dbReference>
<dbReference type="InterPro" id="IPR001194">
    <property type="entry name" value="cDENN_dom"/>
</dbReference>
<dbReference type="InterPro" id="IPR005112">
    <property type="entry name" value="dDENN_dom"/>
</dbReference>
<dbReference type="InterPro" id="IPR037516">
    <property type="entry name" value="Tripartite_DENN"/>
</dbReference>
<dbReference type="Gene3D" id="3.30.450.200">
    <property type="match status" value="1"/>
</dbReference>
<dbReference type="Pfam" id="PF03456">
    <property type="entry name" value="uDENN"/>
    <property type="match status" value="1"/>
</dbReference>
<dbReference type="STRING" id="62062.ENSHHUP00000046528"/>
<evidence type="ECO:0000313" key="8">
    <source>
        <dbReference type="Proteomes" id="UP000314982"/>
    </source>
</evidence>
<keyword evidence="8" id="KW-1185">Reference proteome</keyword>
<evidence type="ECO:0000256" key="2">
    <source>
        <dbReference type="ARBA" id="ARBA00022658"/>
    </source>
</evidence>
<protein>
    <submittedName>
        <fullName evidence="7">DENN domain containing 5A</fullName>
    </submittedName>
</protein>
<dbReference type="GO" id="GO:0031267">
    <property type="term" value="F:small GTPase binding"/>
    <property type="evidence" value="ECO:0007669"/>
    <property type="project" value="InterPro"/>
</dbReference>
<dbReference type="Pfam" id="PF03455">
    <property type="entry name" value="dDENN"/>
    <property type="match status" value="1"/>
</dbReference>
<dbReference type="Gene3D" id="3.40.50.11500">
    <property type="match status" value="1"/>
</dbReference>
<feature type="domain" description="RUN" evidence="6">
    <location>
        <begin position="743"/>
        <end position="870"/>
    </location>
</feature>
<evidence type="ECO:0000259" key="5">
    <source>
        <dbReference type="PROSITE" id="PS50211"/>
    </source>
</evidence>
<dbReference type="InterPro" id="IPR037213">
    <property type="entry name" value="Run_dom_sf"/>
</dbReference>
<reference evidence="7" key="2">
    <citation type="submission" date="2025-08" db="UniProtKB">
        <authorList>
            <consortium name="Ensembl"/>
        </authorList>
    </citation>
    <scope>IDENTIFICATION</scope>
</reference>
<dbReference type="InterPro" id="IPR005113">
    <property type="entry name" value="uDENN_dom"/>
</dbReference>
<keyword evidence="4" id="KW-0472">Membrane</keyword>
<dbReference type="GeneTree" id="ENSGT00940000153678"/>
<evidence type="ECO:0000259" key="6">
    <source>
        <dbReference type="PROSITE" id="PS50826"/>
    </source>
</evidence>
<dbReference type="PANTHER" id="PTHR46070:SF2">
    <property type="entry name" value="DENN DOMAIN-CONTAINING PROTEIN 5A"/>
    <property type="match status" value="1"/>
</dbReference>
<dbReference type="InterPro" id="IPR047278">
    <property type="entry name" value="DEN5A/B"/>
</dbReference>
<dbReference type="AlphaFoldDB" id="A0A4W5N9A1"/>
<dbReference type="InterPro" id="IPR043153">
    <property type="entry name" value="DENN_C"/>
</dbReference>
<dbReference type="PANTHER" id="PTHR46070">
    <property type="entry name" value="PINSTRIPE, ISOFORM A"/>
    <property type="match status" value="1"/>
</dbReference>
<name>A0A4W5N9A1_9TELE</name>
<comment type="subcellular location">
    <subcellularLocation>
        <location evidence="1">Membrane</location>
    </subcellularLocation>
</comment>
<dbReference type="SMART" id="SM00799">
    <property type="entry name" value="DENN"/>
    <property type="match status" value="1"/>
</dbReference>
<dbReference type="InterPro" id="IPR004012">
    <property type="entry name" value="Run_dom"/>
</dbReference>
<proteinExistence type="predicted"/>
<feature type="domain" description="UDENN" evidence="5">
    <location>
        <begin position="30"/>
        <end position="554"/>
    </location>
</feature>
<dbReference type="GO" id="GO:0016020">
    <property type="term" value="C:membrane"/>
    <property type="evidence" value="ECO:0007669"/>
    <property type="project" value="UniProtKB-SubCell"/>
</dbReference>
<accession>A0A4W5N9A1</accession>
<dbReference type="GO" id="GO:0005829">
    <property type="term" value="C:cytosol"/>
    <property type="evidence" value="ECO:0007669"/>
    <property type="project" value="GOC"/>
</dbReference>
<keyword evidence="2" id="KW-0344">Guanine-nucleotide releasing factor</keyword>
<dbReference type="Pfam" id="PF02141">
    <property type="entry name" value="DENN"/>
    <property type="match status" value="1"/>
</dbReference>
<dbReference type="Proteomes" id="UP000314982">
    <property type="component" value="Unassembled WGS sequence"/>
</dbReference>
<dbReference type="SMART" id="SM00801">
    <property type="entry name" value="dDENN"/>
    <property type="match status" value="1"/>
</dbReference>
<sequence length="870" mass="99999">NSRGKGSNSCRFADYFVICGLDTESGLEPDELSGENFEQSPLRRTFKSKVLAHYPENVEWSPFDQDAVGMLCMPKGLAFRTQADTREPQFHSFIITREDGSRTYGFALTFYEEVTSKQICSAMQTLYHMHNAEQYDILHTPTTPLQRFNSYDISRDTLYVSKCICLIAPMAFPQACRKVLQQLHQAISSPQPPPLPLESYVYNILYEVPLPPAGRSLKFSGVYGPVVCQRPSTAELPLFDFPISQVFELLGVENVLQLFTCALLEIQILLYSQHYQRLMTVAESITALMFPFQWQHVYVPILPASLLHFLDAPVPYLMGLHSNGEGDRTKLELPQEANLCFVDIDHHFIELPEDLPLFPNKLEFIQEISEVLLTFGVSPEGNQLHSQSQAKHRGFRSTDMVTDRRNGNLASSPLNSYLLRENETIARLQALVKRTGVSLEKLDVREDTSSNKGLKVQCDAEELKMHQLNIQVREVFANRFTQMFADYEVFVIQPSQDKESWFSNRDQMQNFDKASFLSDQPEPYLPFLSRFLETQMFASFIDSKILCHDDEDKEHTLRVFDSRVDKIRMLNVRTPTLRTSMYQTCTNIDEAEKAIEMRVVKIDHTALHPHLLDMKIGQGRYEHGFFPRLQSDVLSTGPVSNKWAKRSAPAQWRRKDRQKQHAEHLYLDNDQREKYIQEARNLGTTIRQPKLSNLSPSVIAQTNWKFVEGLLKECRNKTKRMLVEKMGREAVELGHGEVSITGVEENTLIASLCDLLERIWSHGLQVKQGKSALWSHLLHYQETTSLSLLPTSGLIHDTERRKSDAGTALPPLNVSLIRDMSLIAMHLKLCSRHKHLITSYDYFKYNIYIYSGEKKYLVSHQLCKFSHLKR</sequence>
<dbReference type="FunFam" id="1.20.58.900:FF:000007">
    <property type="entry name" value="DENN domain-containing protein 5B"/>
    <property type="match status" value="1"/>
</dbReference>
<keyword evidence="3" id="KW-0677">Repeat</keyword>
<reference evidence="7" key="3">
    <citation type="submission" date="2025-09" db="UniProtKB">
        <authorList>
            <consortium name="Ensembl"/>
        </authorList>
    </citation>
    <scope>IDENTIFICATION</scope>
</reference>
<evidence type="ECO:0000256" key="4">
    <source>
        <dbReference type="ARBA" id="ARBA00023136"/>
    </source>
</evidence>
<organism evidence="7 8">
    <name type="scientific">Hucho hucho</name>
    <name type="common">huchen</name>
    <dbReference type="NCBI Taxonomy" id="62062"/>
    <lineage>
        <taxon>Eukaryota</taxon>
        <taxon>Metazoa</taxon>
        <taxon>Chordata</taxon>
        <taxon>Craniata</taxon>
        <taxon>Vertebrata</taxon>
        <taxon>Euteleostomi</taxon>
        <taxon>Actinopterygii</taxon>
        <taxon>Neopterygii</taxon>
        <taxon>Teleostei</taxon>
        <taxon>Protacanthopterygii</taxon>
        <taxon>Salmoniformes</taxon>
        <taxon>Salmonidae</taxon>
        <taxon>Salmoninae</taxon>
        <taxon>Hucho</taxon>
    </lineage>
</organism>